<reference evidence="1" key="1">
    <citation type="journal article" date="2011" name="Proc. Natl. Acad. Sci. U.S.A.">
        <title>The genome of the fire ant Solenopsis invicta.</title>
        <authorList>
            <person name="Wurm Y."/>
            <person name="Wang J."/>
            <person name="Riba-Grognuz O."/>
            <person name="Corona M."/>
            <person name="Nygaard S."/>
            <person name="Hunt B.G."/>
            <person name="Ingram K.K."/>
            <person name="Falquet L."/>
            <person name="Nipitwattanaphon M."/>
            <person name="Gotzek D."/>
            <person name="Dijkstra M.B."/>
            <person name="Oettler J."/>
            <person name="Comtesse F."/>
            <person name="Shih C.J."/>
            <person name="Wu W.J."/>
            <person name="Yang C.C."/>
            <person name="Thomas J."/>
            <person name="Beaudoing E."/>
            <person name="Pradervand S."/>
            <person name="Flegel V."/>
            <person name="Cook E.D."/>
            <person name="Fabbretti R."/>
            <person name="Stockinger H."/>
            <person name="Long L."/>
            <person name="Farmerie W.G."/>
            <person name="Oakey J."/>
            <person name="Boomsma J.J."/>
            <person name="Pamilo P."/>
            <person name="Yi S.V."/>
            <person name="Heinze J."/>
            <person name="Goodisman M.A."/>
            <person name="Farinelli L."/>
            <person name="Harshman K."/>
            <person name="Hulo N."/>
            <person name="Cerutti L."/>
            <person name="Xenarios I."/>
            <person name="Shoemaker D."/>
            <person name="Keller L."/>
        </authorList>
    </citation>
    <scope>NUCLEOTIDE SEQUENCE [LARGE SCALE GENOMIC DNA]</scope>
</reference>
<feature type="non-terminal residue" evidence="1">
    <location>
        <position position="147"/>
    </location>
</feature>
<dbReference type="HOGENOM" id="CLU_1772812_0_0_1"/>
<protein>
    <submittedName>
        <fullName evidence="1">Uncharacterized protein</fullName>
    </submittedName>
</protein>
<organism>
    <name type="scientific">Solenopsis invicta</name>
    <name type="common">Red imported fire ant</name>
    <name type="synonym">Solenopsis wagneri</name>
    <dbReference type="NCBI Taxonomy" id="13686"/>
    <lineage>
        <taxon>Eukaryota</taxon>
        <taxon>Metazoa</taxon>
        <taxon>Ecdysozoa</taxon>
        <taxon>Arthropoda</taxon>
        <taxon>Hexapoda</taxon>
        <taxon>Insecta</taxon>
        <taxon>Pterygota</taxon>
        <taxon>Neoptera</taxon>
        <taxon>Endopterygota</taxon>
        <taxon>Hymenoptera</taxon>
        <taxon>Apocrita</taxon>
        <taxon>Aculeata</taxon>
        <taxon>Formicoidea</taxon>
        <taxon>Formicidae</taxon>
        <taxon>Myrmicinae</taxon>
        <taxon>Solenopsis</taxon>
    </lineage>
</organism>
<proteinExistence type="predicted"/>
<accession>E9IV79</accession>
<dbReference type="EMBL" id="GL766150">
    <property type="protein sequence ID" value="EFZ15525.1"/>
    <property type="molecule type" value="Genomic_DNA"/>
</dbReference>
<dbReference type="AlphaFoldDB" id="E9IV79"/>
<sequence length="147" mass="16138">MSGWGPVTSPLRHRVRDLCDDQCCQRRADKSPAGGSGQYLADGTTATTPGQVTISIQILRRQLCHCFHILSTLESPMLIGTDLWARLGITIPPPSANALVQTFTRPTYTIATGIVHRTPQEERELRAFLDSGLPKFNICEDRPTGPP</sequence>
<evidence type="ECO:0000313" key="1">
    <source>
        <dbReference type="EMBL" id="EFZ15525.1"/>
    </source>
</evidence>
<name>E9IV79_SOLIN</name>
<gene>
    <name evidence="1" type="ORF">SINV_08790</name>
</gene>